<evidence type="ECO:0000256" key="1">
    <source>
        <dbReference type="ARBA" id="ARBA00004651"/>
    </source>
</evidence>
<feature type="transmembrane region" description="Helical" evidence="6">
    <location>
        <begin position="230"/>
        <end position="253"/>
    </location>
</feature>
<keyword evidence="9" id="KW-1185">Reference proteome</keyword>
<dbReference type="InterPro" id="IPR013525">
    <property type="entry name" value="ABC2_TM"/>
</dbReference>
<dbReference type="Pfam" id="PF12698">
    <property type="entry name" value="ABC2_membrane_3"/>
    <property type="match status" value="1"/>
</dbReference>
<reference evidence="8 9" key="1">
    <citation type="submission" date="2019-06" db="EMBL/GenBank/DDBJ databases">
        <title>Whole genome shotgun sequence of Vibrio comitans NBRC 102076.</title>
        <authorList>
            <person name="Hosoyama A."/>
            <person name="Uohara A."/>
            <person name="Ohji S."/>
            <person name="Ichikawa N."/>
        </authorList>
    </citation>
    <scope>NUCLEOTIDE SEQUENCE [LARGE SCALE GENOMIC DNA]</scope>
    <source>
        <strain evidence="8 9">NBRC 102076</strain>
    </source>
</reference>
<comment type="subcellular location">
    <subcellularLocation>
        <location evidence="1">Cell membrane</location>
        <topology evidence="1">Multi-pass membrane protein</topology>
    </subcellularLocation>
</comment>
<dbReference type="RefSeq" id="WP_141270393.1">
    <property type="nucleotide sequence ID" value="NZ_BJLH01000005.1"/>
</dbReference>
<proteinExistence type="predicted"/>
<protein>
    <submittedName>
        <fullName evidence="8">Multidrug ABC transporter permease</fullName>
    </submittedName>
</protein>
<name>A0A4Y3IMT7_9VIBR</name>
<keyword evidence="2" id="KW-1003">Cell membrane</keyword>
<dbReference type="AlphaFoldDB" id="A0A4Y3IMT7"/>
<evidence type="ECO:0000313" key="8">
    <source>
        <dbReference type="EMBL" id="GEA60040.1"/>
    </source>
</evidence>
<dbReference type="PANTHER" id="PTHR30294">
    <property type="entry name" value="MEMBRANE COMPONENT OF ABC TRANSPORTER YHHJ-RELATED"/>
    <property type="match status" value="1"/>
</dbReference>
<gene>
    <name evidence="8" type="ORF">VCO01S_12330</name>
</gene>
<dbReference type="OrthoDB" id="9803577at2"/>
<dbReference type="EMBL" id="BJLH01000005">
    <property type="protein sequence ID" value="GEA60040.1"/>
    <property type="molecule type" value="Genomic_DNA"/>
</dbReference>
<evidence type="ECO:0000313" key="9">
    <source>
        <dbReference type="Proteomes" id="UP000318242"/>
    </source>
</evidence>
<dbReference type="PANTHER" id="PTHR30294:SF47">
    <property type="entry name" value="INNER MEMBRANE TRANSPORT PERMEASE YHHJ"/>
    <property type="match status" value="1"/>
</dbReference>
<organism evidence="8 9">
    <name type="scientific">Vibrio comitans NBRC 102076</name>
    <dbReference type="NCBI Taxonomy" id="1219078"/>
    <lineage>
        <taxon>Bacteria</taxon>
        <taxon>Pseudomonadati</taxon>
        <taxon>Pseudomonadota</taxon>
        <taxon>Gammaproteobacteria</taxon>
        <taxon>Vibrionales</taxon>
        <taxon>Vibrionaceae</taxon>
        <taxon>Vibrio</taxon>
    </lineage>
</organism>
<feature type="domain" description="ABC-2 type transporter transmembrane" evidence="7">
    <location>
        <begin position="16"/>
        <end position="366"/>
    </location>
</feature>
<keyword evidence="5 6" id="KW-0472">Membrane</keyword>
<feature type="transmembrane region" description="Helical" evidence="6">
    <location>
        <begin position="184"/>
        <end position="209"/>
    </location>
</feature>
<dbReference type="GO" id="GO:0005886">
    <property type="term" value="C:plasma membrane"/>
    <property type="evidence" value="ECO:0007669"/>
    <property type="project" value="UniProtKB-SubCell"/>
</dbReference>
<comment type="caution">
    <text evidence="8">The sequence shown here is derived from an EMBL/GenBank/DDBJ whole genome shotgun (WGS) entry which is preliminary data.</text>
</comment>
<evidence type="ECO:0000256" key="4">
    <source>
        <dbReference type="ARBA" id="ARBA00022989"/>
    </source>
</evidence>
<accession>A0A4Y3IMT7</accession>
<keyword evidence="4 6" id="KW-1133">Transmembrane helix</keyword>
<dbReference type="Gene3D" id="3.40.1710.10">
    <property type="entry name" value="abc type-2 transporter like domain"/>
    <property type="match status" value="1"/>
</dbReference>
<dbReference type="GO" id="GO:0140359">
    <property type="term" value="F:ABC-type transporter activity"/>
    <property type="evidence" value="ECO:0007669"/>
    <property type="project" value="InterPro"/>
</dbReference>
<dbReference type="InterPro" id="IPR051449">
    <property type="entry name" value="ABC-2_transporter_component"/>
</dbReference>
<feature type="transmembrane region" description="Helical" evidence="6">
    <location>
        <begin position="259"/>
        <end position="285"/>
    </location>
</feature>
<feature type="transmembrane region" description="Helical" evidence="6">
    <location>
        <begin position="292"/>
        <end position="313"/>
    </location>
</feature>
<evidence type="ECO:0000256" key="3">
    <source>
        <dbReference type="ARBA" id="ARBA00022692"/>
    </source>
</evidence>
<feature type="transmembrane region" description="Helical" evidence="6">
    <location>
        <begin position="17"/>
        <end position="37"/>
    </location>
</feature>
<evidence type="ECO:0000256" key="2">
    <source>
        <dbReference type="ARBA" id="ARBA00022475"/>
    </source>
</evidence>
<evidence type="ECO:0000259" key="7">
    <source>
        <dbReference type="Pfam" id="PF12698"/>
    </source>
</evidence>
<keyword evidence="3 6" id="KW-0812">Transmembrane</keyword>
<sequence>MIGFIADEWQRLRKDKWLLGSITWVPVLVAISVWWIFSQGIARSLPIAIVDHQHSLISQQLVRYLDASDTLKVSTHFQNEYEAKKALSGSDIYAYVVIPRDFDRDIYLSNPPQVSVFYNSQYILVGKLVNSAVLRSVGTFDAQIETLKNLSSGDATLKSALGKAVNVRTQVTPLFNLNSNYAQFLVSAIIPAIWQIVIVVGTILTLAMHKRKGLLQQWPRQGVLACMAKTLSCYIPIYLALGVGYLLWFYAWLDWPMQGGYAVLIAAQLVTIIACMLIGCVFFFITYDAARALSFAGAFTAPGFAFMGITFPVTDMTTLAQFWRSLLPISHYIEAQISQVSYGASNMQTLHYLVPMLAYLLLIFILMKLAPKKIQQEAEA</sequence>
<evidence type="ECO:0000256" key="5">
    <source>
        <dbReference type="ARBA" id="ARBA00023136"/>
    </source>
</evidence>
<dbReference type="Proteomes" id="UP000318242">
    <property type="component" value="Unassembled WGS sequence"/>
</dbReference>
<feature type="transmembrane region" description="Helical" evidence="6">
    <location>
        <begin position="349"/>
        <end position="367"/>
    </location>
</feature>
<evidence type="ECO:0000256" key="6">
    <source>
        <dbReference type="SAM" id="Phobius"/>
    </source>
</evidence>